<dbReference type="InterPro" id="IPR001173">
    <property type="entry name" value="Glyco_trans_2-like"/>
</dbReference>
<dbReference type="EMBL" id="QLST01000003">
    <property type="protein sequence ID" value="RBA29135.1"/>
    <property type="molecule type" value="Genomic_DNA"/>
</dbReference>
<accession>A0A365P3L3</accession>
<dbReference type="PANTHER" id="PTHR43685">
    <property type="entry name" value="GLYCOSYLTRANSFERASE"/>
    <property type="match status" value="1"/>
</dbReference>
<dbReference type="CDD" id="cd00761">
    <property type="entry name" value="Glyco_tranf_GTA_type"/>
    <property type="match status" value="1"/>
</dbReference>
<gene>
    <name evidence="2" type="ORF">DPN68_02935</name>
</gene>
<evidence type="ECO:0000313" key="3">
    <source>
        <dbReference type="Proteomes" id="UP000253319"/>
    </source>
</evidence>
<dbReference type="GO" id="GO:0016740">
    <property type="term" value="F:transferase activity"/>
    <property type="evidence" value="ECO:0007669"/>
    <property type="project" value="UniProtKB-KW"/>
</dbReference>
<keyword evidence="2" id="KW-0808">Transferase</keyword>
<dbReference type="SUPFAM" id="SSF53448">
    <property type="entry name" value="Nucleotide-diphospho-sugar transferases"/>
    <property type="match status" value="1"/>
</dbReference>
<dbReference type="InterPro" id="IPR029044">
    <property type="entry name" value="Nucleotide-diphossugar_trans"/>
</dbReference>
<proteinExistence type="predicted"/>
<name>A0A365P3L3_9FLAO</name>
<protein>
    <submittedName>
        <fullName evidence="2">Glycosyltransferase family 2 protein</fullName>
    </submittedName>
</protein>
<dbReference type="OrthoDB" id="597270at2"/>
<evidence type="ECO:0000313" key="2">
    <source>
        <dbReference type="EMBL" id="RBA29135.1"/>
    </source>
</evidence>
<feature type="domain" description="Glycosyltransferase 2-like" evidence="1">
    <location>
        <begin position="6"/>
        <end position="153"/>
    </location>
</feature>
<dbReference type="RefSeq" id="WP_113988104.1">
    <property type="nucleotide sequence ID" value="NZ_QLST01000003.1"/>
</dbReference>
<dbReference type="Proteomes" id="UP000253319">
    <property type="component" value="Unassembled WGS sequence"/>
</dbReference>
<reference evidence="2 3" key="1">
    <citation type="submission" date="2018-06" db="EMBL/GenBank/DDBJ databases">
        <title>Flavobacterium tibetense sp. nov., isolated from a wetland YonghuCo on Tibetan Plateau.</title>
        <authorList>
            <person name="Xing P."/>
            <person name="Phurbu D."/>
            <person name="Lu H."/>
        </authorList>
    </citation>
    <scope>NUCLEOTIDE SEQUENCE [LARGE SCALE GENOMIC DNA]</scope>
    <source>
        <strain evidence="2 3">YH5</strain>
    </source>
</reference>
<evidence type="ECO:0000259" key="1">
    <source>
        <dbReference type="Pfam" id="PF00535"/>
    </source>
</evidence>
<dbReference type="Pfam" id="PF00535">
    <property type="entry name" value="Glycos_transf_2"/>
    <property type="match status" value="1"/>
</dbReference>
<dbReference type="AlphaFoldDB" id="A0A365P3L3"/>
<organism evidence="2 3">
    <name type="scientific">Flavobacterium tibetense</name>
    <dbReference type="NCBI Taxonomy" id="2233533"/>
    <lineage>
        <taxon>Bacteria</taxon>
        <taxon>Pseudomonadati</taxon>
        <taxon>Bacteroidota</taxon>
        <taxon>Flavobacteriia</taxon>
        <taxon>Flavobacteriales</taxon>
        <taxon>Flavobacteriaceae</taxon>
        <taxon>Flavobacterium</taxon>
    </lineage>
</organism>
<dbReference type="Gene3D" id="3.90.550.10">
    <property type="entry name" value="Spore Coat Polysaccharide Biosynthesis Protein SpsA, Chain A"/>
    <property type="match status" value="1"/>
</dbReference>
<dbReference type="PANTHER" id="PTHR43685:SF2">
    <property type="entry name" value="GLYCOSYLTRANSFERASE 2-LIKE DOMAIN-CONTAINING PROTEIN"/>
    <property type="match status" value="1"/>
</dbReference>
<sequence>MKPVITIIMATYNRAHFIVETLLSIQKQTFGEWECLIIDDGGTDNTHEVIAPILEKDTRFQFLKRPDTYLKGLPGSRNYGLDLAKGDFIIFFDDDDVVHPDNLKTGLAVVQNEKVAFCHYQKQAFEIEIPNFEFNEPKIKQALNQSHLYDIITHKIGLASCTVLWNKKCFETIRFKEELLYAEEWECYTRIISKGFEGLSIENVLYFNRKHPNSNTGEFFNNNPIRKKSNSEAILLVVVNLKEKQLLTDSILRYFIQIALDYKEYQLFSAIVETAQLSGFGKIKCQFFYTFLPVRLYLYSFKKKLFS</sequence>
<dbReference type="InterPro" id="IPR050834">
    <property type="entry name" value="Glycosyltransf_2"/>
</dbReference>
<comment type="caution">
    <text evidence="2">The sequence shown here is derived from an EMBL/GenBank/DDBJ whole genome shotgun (WGS) entry which is preliminary data.</text>
</comment>
<keyword evidence="3" id="KW-1185">Reference proteome</keyword>